<dbReference type="Proteomes" id="UP000818029">
    <property type="component" value="Chromosome D08"/>
</dbReference>
<reference evidence="3" key="2">
    <citation type="submission" date="2025-08" db="UniProtKB">
        <authorList>
            <consortium name="RefSeq"/>
        </authorList>
    </citation>
    <scope>IDENTIFICATION</scope>
</reference>
<keyword evidence="2" id="KW-1185">Reference proteome</keyword>
<evidence type="ECO:0000313" key="2">
    <source>
        <dbReference type="Proteomes" id="UP000818029"/>
    </source>
</evidence>
<dbReference type="PANTHER" id="PTHR11439">
    <property type="entry name" value="GAG-POL-RELATED RETROTRANSPOSON"/>
    <property type="match status" value="1"/>
</dbReference>
<protein>
    <submittedName>
        <fullName evidence="3">Uncharacterized mitochondrial protein AtMg00810-like</fullName>
    </submittedName>
</protein>
<dbReference type="GeneID" id="121220069"/>
<dbReference type="RefSeq" id="XP_040955153.1">
    <property type="nucleotide sequence ID" value="XM_041099219.1"/>
</dbReference>
<dbReference type="CDD" id="cd09272">
    <property type="entry name" value="RNase_HI_RT_Ty1"/>
    <property type="match status" value="1"/>
</dbReference>
<name>A0ABM3AJY4_GOSHI</name>
<evidence type="ECO:0000313" key="3">
    <source>
        <dbReference type="RefSeq" id="XP_040955153.1"/>
    </source>
</evidence>
<dbReference type="InterPro" id="IPR043502">
    <property type="entry name" value="DNA/RNA_pol_sf"/>
</dbReference>
<sequence length="270" mass="30073">MSQPPGFEKLATNGTTLFTSSKADSSLFLYKHAGVTTLLIVYVDDILITGGSPAFIDFVVSQLHAKFSLKDLGELKLFFGIEVHRAGMHEANTASTPIAAYPKLSKAEGNLFSDPTLYRSVIGALQYICHTRPDINFSVNKAAQYMQQPRDTHWTAVKRILRYLRGTLDYGLWFTVDKSMNLTMYSDADWGSDADDRRSTSGYCLFLGANIISWSSKKQRAVSRSTAEAEYRSLADAASELMWVQAILADLDVHTANVSKIWCENMITKQ</sequence>
<proteinExistence type="predicted"/>
<evidence type="ECO:0000259" key="1">
    <source>
        <dbReference type="Pfam" id="PF07727"/>
    </source>
</evidence>
<accession>A0ABM3AJY4</accession>
<dbReference type="Pfam" id="PF07727">
    <property type="entry name" value="RVT_2"/>
    <property type="match status" value="1"/>
</dbReference>
<feature type="domain" description="Reverse transcriptase Ty1/copia-type" evidence="1">
    <location>
        <begin position="18"/>
        <end position="86"/>
    </location>
</feature>
<organism evidence="2 3">
    <name type="scientific">Gossypium hirsutum</name>
    <name type="common">Upland cotton</name>
    <name type="synonym">Gossypium mexicanum</name>
    <dbReference type="NCBI Taxonomy" id="3635"/>
    <lineage>
        <taxon>Eukaryota</taxon>
        <taxon>Viridiplantae</taxon>
        <taxon>Streptophyta</taxon>
        <taxon>Embryophyta</taxon>
        <taxon>Tracheophyta</taxon>
        <taxon>Spermatophyta</taxon>
        <taxon>Magnoliopsida</taxon>
        <taxon>eudicotyledons</taxon>
        <taxon>Gunneridae</taxon>
        <taxon>Pentapetalae</taxon>
        <taxon>rosids</taxon>
        <taxon>malvids</taxon>
        <taxon>Malvales</taxon>
        <taxon>Malvaceae</taxon>
        <taxon>Malvoideae</taxon>
        <taxon>Gossypium</taxon>
    </lineage>
</organism>
<dbReference type="InterPro" id="IPR013103">
    <property type="entry name" value="RVT_2"/>
</dbReference>
<reference evidence="2" key="1">
    <citation type="journal article" date="2020" name="Nat. Genet.">
        <title>Genomic diversifications of five Gossypium allopolyploid species and their impact on cotton improvement.</title>
        <authorList>
            <person name="Chen Z.J."/>
            <person name="Sreedasyam A."/>
            <person name="Ando A."/>
            <person name="Song Q."/>
            <person name="De Santiago L.M."/>
            <person name="Hulse-Kemp A.M."/>
            <person name="Ding M."/>
            <person name="Ye W."/>
            <person name="Kirkbride R.C."/>
            <person name="Jenkins J."/>
            <person name="Plott C."/>
            <person name="Lovell J."/>
            <person name="Lin Y.M."/>
            <person name="Vaughn R."/>
            <person name="Liu B."/>
            <person name="Simpson S."/>
            <person name="Scheffler B.E."/>
            <person name="Wen L."/>
            <person name="Saski C.A."/>
            <person name="Grover C.E."/>
            <person name="Hu G."/>
            <person name="Conover J.L."/>
            <person name="Carlson J.W."/>
            <person name="Shu S."/>
            <person name="Boston L.B."/>
            <person name="Williams M."/>
            <person name="Peterson D.G."/>
            <person name="McGee K."/>
            <person name="Jones D.C."/>
            <person name="Wendel J.F."/>
            <person name="Stelly D.M."/>
            <person name="Grimwood J."/>
            <person name="Schmutz J."/>
        </authorList>
    </citation>
    <scope>NUCLEOTIDE SEQUENCE [LARGE SCALE GENOMIC DNA]</scope>
    <source>
        <strain evidence="2">cv. TM-1</strain>
    </source>
</reference>
<dbReference type="PANTHER" id="PTHR11439:SF455">
    <property type="entry name" value="RLK (RECEPTOR-LIKE PROTEIN KINASE) 8, PUTATIVE-RELATED"/>
    <property type="match status" value="1"/>
</dbReference>
<gene>
    <name evidence="3" type="primary">LOC121220069</name>
</gene>
<dbReference type="SUPFAM" id="SSF56672">
    <property type="entry name" value="DNA/RNA polymerases"/>
    <property type="match status" value="1"/>
</dbReference>